<organism evidence="1 2">
    <name type="scientific">Melia azedarach</name>
    <name type="common">Chinaberry tree</name>
    <dbReference type="NCBI Taxonomy" id="155640"/>
    <lineage>
        <taxon>Eukaryota</taxon>
        <taxon>Viridiplantae</taxon>
        <taxon>Streptophyta</taxon>
        <taxon>Embryophyta</taxon>
        <taxon>Tracheophyta</taxon>
        <taxon>Spermatophyta</taxon>
        <taxon>Magnoliopsida</taxon>
        <taxon>eudicotyledons</taxon>
        <taxon>Gunneridae</taxon>
        <taxon>Pentapetalae</taxon>
        <taxon>rosids</taxon>
        <taxon>malvids</taxon>
        <taxon>Sapindales</taxon>
        <taxon>Meliaceae</taxon>
        <taxon>Melia</taxon>
    </lineage>
</organism>
<keyword evidence="2" id="KW-1185">Reference proteome</keyword>
<gene>
    <name evidence="1" type="ORF">OWV82_001441</name>
</gene>
<evidence type="ECO:0000313" key="1">
    <source>
        <dbReference type="EMBL" id="KAJ4728528.1"/>
    </source>
</evidence>
<comment type="caution">
    <text evidence="1">The sequence shown here is derived from an EMBL/GenBank/DDBJ whole genome shotgun (WGS) entry which is preliminary data.</text>
</comment>
<dbReference type="Proteomes" id="UP001164539">
    <property type="component" value="Chromosome 1"/>
</dbReference>
<dbReference type="EMBL" id="CM051394">
    <property type="protein sequence ID" value="KAJ4728528.1"/>
    <property type="molecule type" value="Genomic_DNA"/>
</dbReference>
<protein>
    <submittedName>
        <fullName evidence="1">Growth-regulating factor like</fullName>
    </submittedName>
</protein>
<evidence type="ECO:0000313" key="2">
    <source>
        <dbReference type="Proteomes" id="UP001164539"/>
    </source>
</evidence>
<proteinExistence type="predicted"/>
<reference evidence="1 2" key="1">
    <citation type="journal article" date="2023" name="Science">
        <title>Complex scaffold remodeling in plant triterpene biosynthesis.</title>
        <authorList>
            <person name="De La Pena R."/>
            <person name="Hodgson H."/>
            <person name="Liu J.C."/>
            <person name="Stephenson M.J."/>
            <person name="Martin A.C."/>
            <person name="Owen C."/>
            <person name="Harkess A."/>
            <person name="Leebens-Mack J."/>
            <person name="Jimenez L.E."/>
            <person name="Osbourn A."/>
            <person name="Sattely E.S."/>
        </authorList>
    </citation>
    <scope>NUCLEOTIDE SEQUENCE [LARGE SCALE GENOMIC DNA]</scope>
    <source>
        <strain evidence="2">cv. JPN11</strain>
        <tissue evidence="1">Leaf</tissue>
    </source>
</reference>
<sequence>MSGSGSFYSSVGQPPPFTVSQWHELEHQALIFKYLKAGLSVPPDLLVPIRTSLHLLSSLGYCSYYGKKMDPEPGRCRRTDGKKWRCSKDAHPGSKYCERHMNRSRYRSRKPVESQTASQPLSTAASDVGTGSSSGSGSFQNLPLHSISNHEGLCFPSKVSQSLLDPTPYGISNREYSGRYRSLQGLKAEANDGVISVSSEKMRGIGINSSVDSAWCLPTSQSPASSLSDQRNGGFLQNSCPPLQMLQEFGPLITNDATSRQEQQHYFFGRDFSSSRSWKQESQSLQPLPNQLPKTIDFSYYPDDQQTNKNSLSTTQLSMSIPMVSSEFFGRSGHSSKDAHMDKFLG</sequence>
<accession>A0ACC1YZP8</accession>
<name>A0ACC1YZP8_MELAZ</name>